<dbReference type="Proteomes" id="UP000009149">
    <property type="component" value="Chromosome"/>
</dbReference>
<organism evidence="1 2">
    <name type="scientific">Methylacidiphilum infernorum (isolate V4)</name>
    <name type="common">Methylokorus infernorum (strain V4)</name>
    <dbReference type="NCBI Taxonomy" id="481448"/>
    <lineage>
        <taxon>Bacteria</taxon>
        <taxon>Pseudomonadati</taxon>
        <taxon>Verrucomicrobiota</taxon>
        <taxon>Methylacidiphilae</taxon>
        <taxon>Methylacidiphilales</taxon>
        <taxon>Methylacidiphilaceae</taxon>
        <taxon>Methylacidiphilum (ex Ratnadevi et al. 2023)</taxon>
    </lineage>
</organism>
<sequence>MLLHAYLQVLAVSLEVSLAPGGEGSPLDRKARGATGLGKARTWLCPGAN</sequence>
<gene>
    <name evidence="1" type="ordered locus">Minf_2345</name>
</gene>
<evidence type="ECO:0000313" key="1">
    <source>
        <dbReference type="EMBL" id="ACD84399.1"/>
    </source>
</evidence>
<reference evidence="1 2" key="1">
    <citation type="journal article" date="2008" name="Biol. Direct">
        <title>Complete genome sequence of the extremely acidophilic methanotroph isolate V4, Methylacidiphilum infernorum, a representative of the bacterial phylum Verrucomicrobia.</title>
        <authorList>
            <person name="Hou S."/>
            <person name="Makarova K.S."/>
            <person name="Saw J.H."/>
            <person name="Senin P."/>
            <person name="Ly B.V."/>
            <person name="Zhou Z."/>
            <person name="Ren Y."/>
            <person name="Wang J."/>
            <person name="Galperin M.Y."/>
            <person name="Omelchenko M.V."/>
            <person name="Wolf Y.I."/>
            <person name="Yutin N."/>
            <person name="Koonin E.V."/>
            <person name="Stott M.B."/>
            <person name="Mountain B.W."/>
            <person name="Crowe M.A."/>
            <person name="Smirnova A.V."/>
            <person name="Dunfield P.F."/>
            <person name="Feng L."/>
            <person name="Wang L."/>
            <person name="Alam M."/>
        </authorList>
    </citation>
    <scope>NUCLEOTIDE SEQUENCE [LARGE SCALE GENOMIC DNA]</scope>
    <source>
        <strain evidence="2">Isolate V4</strain>
    </source>
</reference>
<dbReference type="AlphaFoldDB" id="B3E0H0"/>
<dbReference type="EMBL" id="CP000975">
    <property type="protein sequence ID" value="ACD84399.1"/>
    <property type="molecule type" value="Genomic_DNA"/>
</dbReference>
<dbReference type="KEGG" id="min:Minf_2345"/>
<protein>
    <submittedName>
        <fullName evidence="1">Uncharacterized protein</fullName>
    </submittedName>
</protein>
<dbReference type="HOGENOM" id="CLU_3137589_0_0_0"/>
<evidence type="ECO:0000313" key="2">
    <source>
        <dbReference type="Proteomes" id="UP000009149"/>
    </source>
</evidence>
<accession>B3E0H0</accession>
<name>B3E0H0_METI4</name>
<proteinExistence type="predicted"/>